<proteinExistence type="predicted"/>
<keyword evidence="4" id="KW-0255">Endonuclease</keyword>
<dbReference type="InterPro" id="IPR041373">
    <property type="entry name" value="RT_RNaseH"/>
</dbReference>
<evidence type="ECO:0000256" key="5">
    <source>
        <dbReference type="ARBA" id="ARBA00022801"/>
    </source>
</evidence>
<dbReference type="SUPFAM" id="SSF56672">
    <property type="entry name" value="DNA/RNA polymerases"/>
    <property type="match status" value="1"/>
</dbReference>
<feature type="region of interest" description="Disordered" evidence="7">
    <location>
        <begin position="93"/>
        <end position="125"/>
    </location>
</feature>
<reference evidence="9 10" key="1">
    <citation type="submission" date="2019-07" db="EMBL/GenBank/DDBJ databases">
        <authorList>
            <person name="Jastrzebski P J."/>
            <person name="Paukszto L."/>
            <person name="Jastrzebski P J."/>
        </authorList>
    </citation>
    <scope>NUCLEOTIDE SEQUENCE [LARGE SCALE GENOMIC DNA]</scope>
    <source>
        <strain evidence="9 10">WMS-il1</strain>
    </source>
</reference>
<keyword evidence="2" id="KW-0548">Nucleotidyltransferase</keyword>
<feature type="compositionally biased region" description="Basic and acidic residues" evidence="7">
    <location>
        <begin position="95"/>
        <end position="105"/>
    </location>
</feature>
<dbReference type="PANTHER" id="PTHR37984:SF5">
    <property type="entry name" value="PROTEIN NYNRIN-LIKE"/>
    <property type="match status" value="1"/>
</dbReference>
<evidence type="ECO:0000313" key="9">
    <source>
        <dbReference type="EMBL" id="VUZ44982.1"/>
    </source>
</evidence>
<evidence type="ECO:0000256" key="7">
    <source>
        <dbReference type="SAM" id="MobiDB-lite"/>
    </source>
</evidence>
<keyword evidence="5" id="KW-0378">Hydrolase</keyword>
<evidence type="ECO:0000256" key="3">
    <source>
        <dbReference type="ARBA" id="ARBA00022722"/>
    </source>
</evidence>
<dbReference type="Pfam" id="PF17917">
    <property type="entry name" value="RT_RNaseH"/>
    <property type="match status" value="1"/>
</dbReference>
<dbReference type="Proteomes" id="UP000321570">
    <property type="component" value="Unassembled WGS sequence"/>
</dbReference>
<protein>
    <recommendedName>
        <fullName evidence="8">Reverse transcriptase RNase H-like domain-containing protein</fullName>
    </recommendedName>
</protein>
<dbReference type="EMBL" id="CABIJS010000155">
    <property type="protein sequence ID" value="VUZ44982.1"/>
    <property type="molecule type" value="Genomic_DNA"/>
</dbReference>
<dbReference type="GO" id="GO:0016787">
    <property type="term" value="F:hydrolase activity"/>
    <property type="evidence" value="ECO:0007669"/>
    <property type="project" value="UniProtKB-KW"/>
</dbReference>
<evidence type="ECO:0000256" key="2">
    <source>
        <dbReference type="ARBA" id="ARBA00022695"/>
    </source>
</evidence>
<sequence length="303" mass="34384">MIYDVGVGKDTWVRHRNQLRRRLVEPISDERYLSLYSLLGTSNLTHVLPPRPQVMDQQNYLHRSKGTSLSELSSTRPADHYSSRGLALAPLQIGDPDKEYNHSERQQTNWGPPCQSQALSGNEPAQHTSGRELLAIYKAVKHFRYLLEGRQFTISTDHKPLTYASRASSDHYSPREIRHLDYILQFTNDIRHVKGSDNIVADCLSRTDVAAVTKAVDFHALSQAQKTDTELQEFRNRPTSIQLKDTPLHTTPGLITCDVLTGLPRPFVPKAFRRQQNYLHRSKGTSLSELSSTRPADYYSSCG</sequence>
<dbReference type="PANTHER" id="PTHR37984">
    <property type="entry name" value="PROTEIN CBG26694"/>
    <property type="match status" value="1"/>
</dbReference>
<feature type="compositionally biased region" description="Polar residues" evidence="7">
    <location>
        <begin position="283"/>
        <end position="294"/>
    </location>
</feature>
<dbReference type="AlphaFoldDB" id="A0A564YCI0"/>
<evidence type="ECO:0000256" key="4">
    <source>
        <dbReference type="ARBA" id="ARBA00022759"/>
    </source>
</evidence>
<keyword evidence="3" id="KW-0540">Nuclease</keyword>
<evidence type="ECO:0000256" key="1">
    <source>
        <dbReference type="ARBA" id="ARBA00022679"/>
    </source>
</evidence>
<name>A0A564YCI0_HYMDI</name>
<evidence type="ECO:0000313" key="10">
    <source>
        <dbReference type="Proteomes" id="UP000321570"/>
    </source>
</evidence>
<evidence type="ECO:0000259" key="8">
    <source>
        <dbReference type="Pfam" id="PF17917"/>
    </source>
</evidence>
<dbReference type="InterPro" id="IPR050951">
    <property type="entry name" value="Retrovirus_Pol_polyprotein"/>
</dbReference>
<dbReference type="InterPro" id="IPR043502">
    <property type="entry name" value="DNA/RNA_pol_sf"/>
</dbReference>
<feature type="domain" description="Reverse transcriptase RNase H-like" evidence="8">
    <location>
        <begin position="115"/>
        <end position="185"/>
    </location>
</feature>
<feature type="region of interest" description="Disordered" evidence="7">
    <location>
        <begin position="283"/>
        <end position="303"/>
    </location>
</feature>
<dbReference type="GO" id="GO:0004519">
    <property type="term" value="F:endonuclease activity"/>
    <property type="evidence" value="ECO:0007669"/>
    <property type="project" value="UniProtKB-KW"/>
</dbReference>
<keyword evidence="6" id="KW-0695">RNA-directed DNA polymerase</keyword>
<organism evidence="9 10">
    <name type="scientific">Hymenolepis diminuta</name>
    <name type="common">Rat tapeworm</name>
    <dbReference type="NCBI Taxonomy" id="6216"/>
    <lineage>
        <taxon>Eukaryota</taxon>
        <taxon>Metazoa</taxon>
        <taxon>Spiralia</taxon>
        <taxon>Lophotrochozoa</taxon>
        <taxon>Platyhelminthes</taxon>
        <taxon>Cestoda</taxon>
        <taxon>Eucestoda</taxon>
        <taxon>Cyclophyllidea</taxon>
        <taxon>Hymenolepididae</taxon>
        <taxon>Hymenolepis</taxon>
    </lineage>
</organism>
<keyword evidence="1" id="KW-0808">Transferase</keyword>
<feature type="compositionally biased region" description="Polar residues" evidence="7">
    <location>
        <begin position="106"/>
        <end position="125"/>
    </location>
</feature>
<gene>
    <name evidence="9" type="ORF">WMSIL1_LOCUS5101</name>
</gene>
<dbReference type="GO" id="GO:0003964">
    <property type="term" value="F:RNA-directed DNA polymerase activity"/>
    <property type="evidence" value="ECO:0007669"/>
    <property type="project" value="UniProtKB-KW"/>
</dbReference>
<dbReference type="CDD" id="cd09274">
    <property type="entry name" value="RNase_HI_RT_Ty3"/>
    <property type="match status" value="1"/>
</dbReference>
<accession>A0A564YCI0</accession>
<evidence type="ECO:0000256" key="6">
    <source>
        <dbReference type="ARBA" id="ARBA00022918"/>
    </source>
</evidence>
<keyword evidence="10" id="KW-1185">Reference proteome</keyword>